<protein>
    <submittedName>
        <fullName evidence="1">Topology modulation protein</fullName>
    </submittedName>
</protein>
<organism evidence="1 2">
    <name type="scientific">Brevibacterium casei</name>
    <dbReference type="NCBI Taxonomy" id="33889"/>
    <lineage>
        <taxon>Bacteria</taxon>
        <taxon>Bacillati</taxon>
        <taxon>Actinomycetota</taxon>
        <taxon>Actinomycetes</taxon>
        <taxon>Micrococcales</taxon>
        <taxon>Brevibacteriaceae</taxon>
        <taxon>Brevibacterium</taxon>
    </lineage>
</organism>
<evidence type="ECO:0000313" key="2">
    <source>
        <dbReference type="Proteomes" id="UP000386281"/>
    </source>
</evidence>
<sequence>MATASAMVRRSKWSWPSAEVVVPFDLTVDGSVYAGEMTTSPQRVAVIGGSGAGKTTFARHLSEAIRVPHVELDALHWDVDWTPTPAAEFRERVERALKGERWVVDGNYQSKLGTRILELSDTVIWLDPGRATIMRRVIGRTWRRAVSGEELWNGNRETWAGFKLWRRDESIIWWAWRSAGRVRREFGPLPHDPALGHVRFHRLRSRRDVARFLRSVTPRRTRVRIVV</sequence>
<dbReference type="AlphaFoldDB" id="A0A449D274"/>
<dbReference type="Proteomes" id="UP000386281">
    <property type="component" value="Unassembled WGS sequence"/>
</dbReference>
<name>A0A449D274_9MICO</name>
<evidence type="ECO:0000313" key="1">
    <source>
        <dbReference type="EMBL" id="VEW11677.1"/>
    </source>
</evidence>
<dbReference type="PANTHER" id="PTHR37816:SF1">
    <property type="entry name" value="TOXIN"/>
    <property type="match status" value="1"/>
</dbReference>
<dbReference type="SUPFAM" id="SSF52540">
    <property type="entry name" value="P-loop containing nucleoside triphosphate hydrolases"/>
    <property type="match status" value="1"/>
</dbReference>
<accession>A0A449D274</accession>
<dbReference type="EMBL" id="CAACXN010000014">
    <property type="protein sequence ID" value="VEW11677.1"/>
    <property type="molecule type" value="Genomic_DNA"/>
</dbReference>
<reference evidence="1 2" key="1">
    <citation type="submission" date="2019-02" db="EMBL/GenBank/DDBJ databases">
        <authorList>
            <consortium name="Pathogen Informatics"/>
        </authorList>
    </citation>
    <scope>NUCLEOTIDE SEQUENCE [LARGE SCALE GENOMIC DNA]</scope>
    <source>
        <strain evidence="1 2">3012STDY7078520</strain>
    </source>
</reference>
<gene>
    <name evidence="1" type="ORF">NCTC12391_00844</name>
</gene>
<dbReference type="PANTHER" id="PTHR37816">
    <property type="entry name" value="YALI0E33011P"/>
    <property type="match status" value="1"/>
</dbReference>
<dbReference type="Gene3D" id="3.40.50.300">
    <property type="entry name" value="P-loop containing nucleotide triphosphate hydrolases"/>
    <property type="match status" value="1"/>
</dbReference>
<dbReference type="InterPro" id="IPR052922">
    <property type="entry name" value="Cytidylate_Kinase-2"/>
</dbReference>
<proteinExistence type="predicted"/>
<dbReference type="InterPro" id="IPR027417">
    <property type="entry name" value="P-loop_NTPase"/>
</dbReference>